<protein>
    <recommendedName>
        <fullName evidence="4">LPS-assembly lipoprotein</fullName>
    </recommendedName>
</protein>
<dbReference type="AlphaFoldDB" id="A0A8J7UIC1"/>
<evidence type="ECO:0000313" key="3">
    <source>
        <dbReference type="Proteomes" id="UP000666240"/>
    </source>
</evidence>
<proteinExistence type="predicted"/>
<dbReference type="GO" id="GO:0019867">
    <property type="term" value="C:outer membrane"/>
    <property type="evidence" value="ECO:0007669"/>
    <property type="project" value="InterPro"/>
</dbReference>
<reference evidence="2" key="1">
    <citation type="submission" date="2021-03" db="EMBL/GenBank/DDBJ databases">
        <title>Genome sequencing and assembly of Tianweitania sediminis.</title>
        <authorList>
            <person name="Chhetri G."/>
        </authorList>
    </citation>
    <scope>NUCLEOTIDE SEQUENCE</scope>
    <source>
        <strain evidence="2">Z8</strain>
    </source>
</reference>
<name>A0A8J7UIC1_9HYPH</name>
<keyword evidence="3" id="KW-1185">Reference proteome</keyword>
<gene>
    <name evidence="2" type="ORF">J5Y06_03095</name>
</gene>
<dbReference type="Gene3D" id="3.30.160.150">
    <property type="entry name" value="Lipoprotein like domain"/>
    <property type="match status" value="1"/>
</dbReference>
<feature type="region of interest" description="Disordered" evidence="1">
    <location>
        <begin position="189"/>
        <end position="218"/>
    </location>
</feature>
<organism evidence="2 3">
    <name type="scientific">Tianweitania sediminis</name>
    <dbReference type="NCBI Taxonomy" id="1502156"/>
    <lineage>
        <taxon>Bacteria</taxon>
        <taxon>Pseudomonadati</taxon>
        <taxon>Pseudomonadota</taxon>
        <taxon>Alphaproteobacteria</taxon>
        <taxon>Hyphomicrobiales</taxon>
        <taxon>Phyllobacteriaceae</taxon>
        <taxon>Tianweitania</taxon>
    </lineage>
</organism>
<comment type="caution">
    <text evidence="2">The sequence shown here is derived from an EMBL/GenBank/DDBJ whole genome shotgun (WGS) entry which is preliminary data.</text>
</comment>
<dbReference type="RefSeq" id="WP_209333633.1">
    <property type="nucleotide sequence ID" value="NZ_JAGIYY010000001.1"/>
</dbReference>
<dbReference type="PROSITE" id="PS51257">
    <property type="entry name" value="PROKAR_LIPOPROTEIN"/>
    <property type="match status" value="1"/>
</dbReference>
<dbReference type="GO" id="GO:0043165">
    <property type="term" value="P:Gram-negative-bacterium-type cell outer membrane assembly"/>
    <property type="evidence" value="ECO:0007669"/>
    <property type="project" value="InterPro"/>
</dbReference>
<evidence type="ECO:0000313" key="2">
    <source>
        <dbReference type="EMBL" id="MBP0437640.1"/>
    </source>
</evidence>
<sequence length="218" mass="23326">MSSADGRKFRQDRFLRVALVCATSVLVLAAAGCQVRPLYGAGAVVFSASTGEATPLSSISIRPVNNRPAQIVRNQMIFLFNGGAQPQTQTRYTVALNVTSETASAAYVQVAEEDEPTAGTVTMRGAYELSDNQTGEVIRRGSRQVVASYDVSRQQFAALRAERDAQERAGRELAELLRLAIAQDLSQPVGFNRNSSVAPPVAEVTPRPGDQTDGPLAD</sequence>
<dbReference type="EMBL" id="JAGIYY010000001">
    <property type="protein sequence ID" value="MBP0437640.1"/>
    <property type="molecule type" value="Genomic_DNA"/>
</dbReference>
<evidence type="ECO:0008006" key="4">
    <source>
        <dbReference type="Google" id="ProtNLM"/>
    </source>
</evidence>
<accession>A0A8J7UIC1</accession>
<evidence type="ECO:0000256" key="1">
    <source>
        <dbReference type="SAM" id="MobiDB-lite"/>
    </source>
</evidence>
<dbReference type="Proteomes" id="UP000666240">
    <property type="component" value="Unassembled WGS sequence"/>
</dbReference>